<evidence type="ECO:0008006" key="4">
    <source>
        <dbReference type="Google" id="ProtNLM"/>
    </source>
</evidence>
<proteinExistence type="predicted"/>
<sequence>MNNMKKSSLWMFSLLALLLVSGCGQQKQQQQKQQTTAETTAVAETTTVAPTPVSLEGDWKAVDFRDTVERTFLIYYGDANSRLKVTEAFQDIVPTLKITGTDVTYSYSADMNKYIDFYAEQNKDEYPTKEEATAILLGVREKKFGSFKHQTGTFDNDTKVLTATLNDGVLKENAKTIVFPEVPNIFGVLPLYINSTDVPITYHYELNGDILTIYAEKTFEETGAHLVYPMKFKKVSDPKTN</sequence>
<dbReference type="Proteomes" id="UP001327056">
    <property type="component" value="Chromosome"/>
</dbReference>
<evidence type="ECO:0000256" key="1">
    <source>
        <dbReference type="SAM" id="SignalP"/>
    </source>
</evidence>
<feature type="signal peptide" evidence="1">
    <location>
        <begin position="1"/>
        <end position="26"/>
    </location>
</feature>
<gene>
    <name evidence="2" type="ORF">SM123_00485</name>
</gene>
<evidence type="ECO:0000313" key="2">
    <source>
        <dbReference type="EMBL" id="WPS47006.1"/>
    </source>
</evidence>
<dbReference type="RefSeq" id="WP_320909585.1">
    <property type="nucleotide sequence ID" value="NZ_CP139419.1"/>
</dbReference>
<name>A0ABZ0STS7_9STRE</name>
<evidence type="ECO:0000313" key="3">
    <source>
        <dbReference type="Proteomes" id="UP001327056"/>
    </source>
</evidence>
<protein>
    <recommendedName>
        <fullName evidence="4">Lipoprotein</fullName>
    </recommendedName>
</protein>
<dbReference type="PROSITE" id="PS51257">
    <property type="entry name" value="PROKAR_LIPOPROTEIN"/>
    <property type="match status" value="1"/>
</dbReference>
<keyword evidence="3" id="KW-1185">Reference proteome</keyword>
<organism evidence="2 3">
    <name type="scientific">Streptococcus lingualis</name>
    <dbReference type="NCBI Taxonomy" id="3098076"/>
    <lineage>
        <taxon>Bacteria</taxon>
        <taxon>Bacillati</taxon>
        <taxon>Bacillota</taxon>
        <taxon>Bacilli</taxon>
        <taxon>Lactobacillales</taxon>
        <taxon>Streptococcaceae</taxon>
        <taxon>Streptococcus</taxon>
    </lineage>
</organism>
<reference evidence="2 3" key="1">
    <citation type="submission" date="2023-11" db="EMBL/GenBank/DDBJ databases">
        <title>Description of Streptococcus dentalis sp. nov., Streptococcus gingivalis sp. nov., Streptococcus lingualis sp. nov. isolated from human oral cavity.</title>
        <authorList>
            <person name="Choi Y.S."/>
            <person name="Goo B.J."/>
            <person name="Bae J.W."/>
        </authorList>
    </citation>
    <scope>NUCLEOTIDE SEQUENCE [LARGE SCALE GENOMIC DNA]</scope>
    <source>
        <strain evidence="2 3">S5</strain>
    </source>
</reference>
<dbReference type="EMBL" id="CP139419">
    <property type="protein sequence ID" value="WPS47006.1"/>
    <property type="molecule type" value="Genomic_DNA"/>
</dbReference>
<keyword evidence="1" id="KW-0732">Signal</keyword>
<accession>A0ABZ0STS7</accession>
<feature type="chain" id="PRO_5045702392" description="Lipoprotein" evidence="1">
    <location>
        <begin position="27"/>
        <end position="241"/>
    </location>
</feature>